<dbReference type="Gene3D" id="1.20.58.340">
    <property type="entry name" value="Magnesium transport protein CorA, transmembrane region"/>
    <property type="match status" value="2"/>
</dbReference>
<dbReference type="FunFam" id="1.20.58.340:FF:000004">
    <property type="entry name" value="Magnesium transport protein CorA"/>
    <property type="match status" value="1"/>
</dbReference>
<keyword evidence="15" id="KW-1185">Reference proteome</keyword>
<evidence type="ECO:0000256" key="12">
    <source>
        <dbReference type="SAM" id="MobiDB-lite"/>
    </source>
</evidence>
<evidence type="ECO:0000256" key="10">
    <source>
        <dbReference type="ARBA" id="ARBA00034269"/>
    </source>
</evidence>
<dbReference type="GO" id="GO:0050897">
    <property type="term" value="F:cobalt ion binding"/>
    <property type="evidence" value="ECO:0007669"/>
    <property type="project" value="TreeGrafter"/>
</dbReference>
<dbReference type="PANTHER" id="PTHR46494">
    <property type="entry name" value="CORA FAMILY METAL ION TRANSPORTER (EUROFUNG)"/>
    <property type="match status" value="1"/>
</dbReference>
<dbReference type="InterPro" id="IPR045861">
    <property type="entry name" value="CorA_cytoplasmic_dom"/>
</dbReference>
<evidence type="ECO:0000313" key="15">
    <source>
        <dbReference type="Proteomes" id="UP000198857"/>
    </source>
</evidence>
<dbReference type="RefSeq" id="WP_091115098.1">
    <property type="nucleotide sequence ID" value="NZ_FOWQ01000009.1"/>
</dbReference>
<evidence type="ECO:0000256" key="11">
    <source>
        <dbReference type="ARBA" id="ARBA00045497"/>
    </source>
</evidence>
<evidence type="ECO:0000256" key="6">
    <source>
        <dbReference type="ARBA" id="ARBA00022842"/>
    </source>
</evidence>
<feature type="compositionally biased region" description="Pro residues" evidence="12">
    <location>
        <begin position="20"/>
        <end position="33"/>
    </location>
</feature>
<dbReference type="InterPro" id="IPR002523">
    <property type="entry name" value="MgTranspt_CorA/ZnTranspt_ZntB"/>
</dbReference>
<reference evidence="15" key="1">
    <citation type="submission" date="2016-10" db="EMBL/GenBank/DDBJ databases">
        <authorList>
            <person name="Varghese N."/>
            <person name="Submissions S."/>
        </authorList>
    </citation>
    <scope>NUCLEOTIDE SEQUENCE [LARGE SCALE GENOMIC DNA]</scope>
    <source>
        <strain evidence="15">DSM 44208</strain>
    </source>
</reference>
<dbReference type="GO" id="GO:0015095">
    <property type="term" value="F:magnesium ion transmembrane transporter activity"/>
    <property type="evidence" value="ECO:0007669"/>
    <property type="project" value="TreeGrafter"/>
</dbReference>
<keyword evidence="4" id="KW-1003">Cell membrane</keyword>
<feature type="region of interest" description="Disordered" evidence="12">
    <location>
        <begin position="1"/>
        <end position="38"/>
    </location>
</feature>
<evidence type="ECO:0000256" key="1">
    <source>
        <dbReference type="ARBA" id="ARBA00004651"/>
    </source>
</evidence>
<evidence type="ECO:0000313" key="14">
    <source>
        <dbReference type="EMBL" id="SFP86434.1"/>
    </source>
</evidence>
<organism evidence="14 15">
    <name type="scientific">Geodermatophilus dictyosporus</name>
    <dbReference type="NCBI Taxonomy" id="1523247"/>
    <lineage>
        <taxon>Bacteria</taxon>
        <taxon>Bacillati</taxon>
        <taxon>Actinomycetota</taxon>
        <taxon>Actinomycetes</taxon>
        <taxon>Geodermatophilales</taxon>
        <taxon>Geodermatophilaceae</taxon>
        <taxon>Geodermatophilus</taxon>
    </lineage>
</organism>
<dbReference type="OrthoDB" id="9803416at2"/>
<dbReference type="Proteomes" id="UP000198857">
    <property type="component" value="Unassembled WGS sequence"/>
</dbReference>
<evidence type="ECO:0000256" key="4">
    <source>
        <dbReference type="ARBA" id="ARBA00022475"/>
    </source>
</evidence>
<name>A0A1I5TTP9_9ACTN</name>
<dbReference type="Gene3D" id="3.30.460.20">
    <property type="entry name" value="CorA soluble domain-like"/>
    <property type="match status" value="1"/>
</dbReference>
<dbReference type="GO" id="GO:0015087">
    <property type="term" value="F:cobalt ion transmembrane transporter activity"/>
    <property type="evidence" value="ECO:0007669"/>
    <property type="project" value="TreeGrafter"/>
</dbReference>
<gene>
    <name evidence="14" type="ORF">SAMN05660464_4510</name>
</gene>
<dbReference type="InterPro" id="IPR045863">
    <property type="entry name" value="CorA_TM1_TM2"/>
</dbReference>
<protein>
    <submittedName>
        <fullName evidence="14">Magnesium transporter</fullName>
    </submittedName>
</protein>
<comment type="catalytic activity">
    <reaction evidence="10">
        <text>Mg(2+)(in) = Mg(2+)(out)</text>
        <dbReference type="Rhea" id="RHEA:29827"/>
        <dbReference type="ChEBI" id="CHEBI:18420"/>
    </reaction>
</comment>
<dbReference type="Pfam" id="PF01544">
    <property type="entry name" value="CorA"/>
    <property type="match status" value="1"/>
</dbReference>
<dbReference type="SUPFAM" id="SSF143865">
    <property type="entry name" value="CorA soluble domain-like"/>
    <property type="match status" value="1"/>
</dbReference>
<feature type="transmembrane region" description="Helical" evidence="13">
    <location>
        <begin position="352"/>
        <end position="372"/>
    </location>
</feature>
<comment type="similarity">
    <text evidence="2">Belongs to the CorA metal ion transporter (MIT) (TC 1.A.35) family.</text>
</comment>
<accession>A0A1I5TTP9</accession>
<evidence type="ECO:0000256" key="8">
    <source>
        <dbReference type="ARBA" id="ARBA00023065"/>
    </source>
</evidence>
<evidence type="ECO:0000256" key="2">
    <source>
        <dbReference type="ARBA" id="ARBA00009765"/>
    </source>
</evidence>
<dbReference type="AlphaFoldDB" id="A0A1I5TTP9"/>
<sequence length="378" mass="42397">MADRRLAPLSALTLGRRPRPAPPRRVVVPPPPPEPERQSRLVDNAVYAGGRRVATPGSAAESHDWLTEGFDDRMVWLGLYRPEPAELGELAEQYGLPDLAVEDAIQAHQRPKFERYGDTLFVVLKAARYLDAVEQVEFGELHLFLGRQFAITVRHSESPDLARVRRRLESEPALLAKGSEAVLYAILDAVVDGYTPVVLGLANDIEQIETEVFRGDPGVSRRIYELSQEVLEFQRAARPLTGILAAITAGFDKYGVDEDLRSYLRDVADHVVQVNERVEGFRQQLRDILTVNATLVAQRQNEEIRELTEASIAQGEEVKKISAWAAILFAPTLVGTVYGMNFEDMPELSWHLGYPFALVLMLGVSLTLYAVFKRRDWI</sequence>
<keyword evidence="7 13" id="KW-1133">Transmembrane helix</keyword>
<dbReference type="GO" id="GO:0005886">
    <property type="term" value="C:plasma membrane"/>
    <property type="evidence" value="ECO:0007669"/>
    <property type="project" value="UniProtKB-SubCell"/>
</dbReference>
<dbReference type="CDD" id="cd12830">
    <property type="entry name" value="MtCorA-like"/>
    <property type="match status" value="1"/>
</dbReference>
<evidence type="ECO:0000256" key="9">
    <source>
        <dbReference type="ARBA" id="ARBA00023136"/>
    </source>
</evidence>
<dbReference type="GO" id="GO:0000287">
    <property type="term" value="F:magnesium ion binding"/>
    <property type="evidence" value="ECO:0007669"/>
    <property type="project" value="TreeGrafter"/>
</dbReference>
<dbReference type="STRING" id="1523247.SAMN05660464_4510"/>
<dbReference type="EMBL" id="FOWQ01000009">
    <property type="protein sequence ID" value="SFP86434.1"/>
    <property type="molecule type" value="Genomic_DNA"/>
</dbReference>
<feature type="transmembrane region" description="Helical" evidence="13">
    <location>
        <begin position="321"/>
        <end position="340"/>
    </location>
</feature>
<evidence type="ECO:0000256" key="13">
    <source>
        <dbReference type="SAM" id="Phobius"/>
    </source>
</evidence>
<comment type="function">
    <text evidence="11">Mediates influx of magnesium ions. Alternates between open and closed states. Activated by low cytoplasmic Mg(2+) levels. Inactive when cytoplasmic Mg(2+) levels are high.</text>
</comment>
<proteinExistence type="inferred from homology"/>
<evidence type="ECO:0000256" key="3">
    <source>
        <dbReference type="ARBA" id="ARBA00022448"/>
    </source>
</evidence>
<dbReference type="SUPFAM" id="SSF144083">
    <property type="entry name" value="Magnesium transport protein CorA, transmembrane region"/>
    <property type="match status" value="1"/>
</dbReference>
<dbReference type="PANTHER" id="PTHR46494:SF1">
    <property type="entry name" value="CORA FAMILY METAL ION TRANSPORTER (EUROFUNG)"/>
    <property type="match status" value="1"/>
</dbReference>
<keyword evidence="5 13" id="KW-0812">Transmembrane</keyword>
<comment type="subcellular location">
    <subcellularLocation>
        <location evidence="1">Cell membrane</location>
        <topology evidence="1">Multi-pass membrane protein</topology>
    </subcellularLocation>
</comment>
<keyword evidence="3" id="KW-0813">Transport</keyword>
<keyword evidence="8" id="KW-0406">Ion transport</keyword>
<keyword evidence="9 13" id="KW-0472">Membrane</keyword>
<evidence type="ECO:0000256" key="7">
    <source>
        <dbReference type="ARBA" id="ARBA00022989"/>
    </source>
</evidence>
<evidence type="ECO:0000256" key="5">
    <source>
        <dbReference type="ARBA" id="ARBA00022692"/>
    </source>
</evidence>
<keyword evidence="6" id="KW-0460">Magnesium</keyword>